<name>A0A218XKT0_PUNGR</name>
<dbReference type="Proteomes" id="UP000197138">
    <property type="component" value="Unassembled WGS sequence"/>
</dbReference>
<feature type="region of interest" description="Disordered" evidence="1">
    <location>
        <begin position="1"/>
        <end position="59"/>
    </location>
</feature>
<feature type="compositionally biased region" description="Polar residues" evidence="1">
    <location>
        <begin position="16"/>
        <end position="36"/>
    </location>
</feature>
<protein>
    <submittedName>
        <fullName evidence="2">Uncharacterized protein</fullName>
    </submittedName>
</protein>
<comment type="caution">
    <text evidence="2">The sequence shown here is derived from an EMBL/GenBank/DDBJ whole genome shotgun (WGS) entry which is preliminary data.</text>
</comment>
<dbReference type="EMBL" id="MTKT01001111">
    <property type="protein sequence ID" value="OWM85845.1"/>
    <property type="molecule type" value="Genomic_DNA"/>
</dbReference>
<reference evidence="3" key="1">
    <citation type="journal article" date="2017" name="Plant J.">
        <title>The pomegranate (Punica granatum L.) genome and the genomics of punicalagin biosynthesis.</title>
        <authorList>
            <person name="Qin G."/>
            <person name="Xu C."/>
            <person name="Ming R."/>
            <person name="Tang H."/>
            <person name="Guyot R."/>
            <person name="Kramer E.M."/>
            <person name="Hu Y."/>
            <person name="Yi X."/>
            <person name="Qi Y."/>
            <person name="Xu X."/>
            <person name="Gao Z."/>
            <person name="Pan H."/>
            <person name="Jian J."/>
            <person name="Tian Y."/>
            <person name="Yue Z."/>
            <person name="Xu Y."/>
        </authorList>
    </citation>
    <scope>NUCLEOTIDE SEQUENCE [LARGE SCALE GENOMIC DNA]</scope>
    <source>
        <strain evidence="3">cv. Dabenzi</strain>
    </source>
</reference>
<gene>
    <name evidence="2" type="ORF">CDL15_Pgr012095</name>
</gene>
<organism evidence="2 3">
    <name type="scientific">Punica granatum</name>
    <name type="common">Pomegranate</name>
    <dbReference type="NCBI Taxonomy" id="22663"/>
    <lineage>
        <taxon>Eukaryota</taxon>
        <taxon>Viridiplantae</taxon>
        <taxon>Streptophyta</taxon>
        <taxon>Embryophyta</taxon>
        <taxon>Tracheophyta</taxon>
        <taxon>Spermatophyta</taxon>
        <taxon>Magnoliopsida</taxon>
        <taxon>eudicotyledons</taxon>
        <taxon>Gunneridae</taxon>
        <taxon>Pentapetalae</taxon>
        <taxon>rosids</taxon>
        <taxon>malvids</taxon>
        <taxon>Myrtales</taxon>
        <taxon>Lythraceae</taxon>
        <taxon>Punica</taxon>
    </lineage>
</organism>
<feature type="compositionally biased region" description="Basic and acidic residues" evidence="1">
    <location>
        <begin position="48"/>
        <end position="59"/>
    </location>
</feature>
<evidence type="ECO:0000256" key="1">
    <source>
        <dbReference type="SAM" id="MobiDB-lite"/>
    </source>
</evidence>
<dbReference type="AlphaFoldDB" id="A0A218XKT0"/>
<accession>A0A218XKT0</accession>
<proteinExistence type="predicted"/>
<evidence type="ECO:0000313" key="2">
    <source>
        <dbReference type="EMBL" id="OWM85845.1"/>
    </source>
</evidence>
<evidence type="ECO:0000313" key="3">
    <source>
        <dbReference type="Proteomes" id="UP000197138"/>
    </source>
</evidence>
<sequence length="59" mass="6433">MPSQTHCHQSLDHHGTTASSYWPSAALHSSTAAQNRNQDEVLGGENRGMNRGEESSRLV</sequence>